<evidence type="ECO:0000256" key="4">
    <source>
        <dbReference type="ARBA" id="ARBA00022723"/>
    </source>
</evidence>
<name>A0A0W7TPL8_9FIRM</name>
<accession>A0A0W7TPL8</accession>
<evidence type="ECO:0000313" key="11">
    <source>
        <dbReference type="Proteomes" id="UP000053433"/>
    </source>
</evidence>
<keyword evidence="8 9" id="KW-0051">Antiviral defense</keyword>
<dbReference type="Pfam" id="PF09827">
    <property type="entry name" value="CRISPR_Cas2"/>
    <property type="match status" value="1"/>
</dbReference>
<evidence type="ECO:0000256" key="2">
    <source>
        <dbReference type="ARBA" id="ARBA00009959"/>
    </source>
</evidence>
<dbReference type="GO" id="GO:0046872">
    <property type="term" value="F:metal ion binding"/>
    <property type="evidence" value="ECO:0007669"/>
    <property type="project" value="UniProtKB-UniRule"/>
</dbReference>
<evidence type="ECO:0000256" key="7">
    <source>
        <dbReference type="ARBA" id="ARBA00022842"/>
    </source>
</evidence>
<evidence type="ECO:0000256" key="8">
    <source>
        <dbReference type="ARBA" id="ARBA00023118"/>
    </source>
</evidence>
<evidence type="ECO:0000256" key="1">
    <source>
        <dbReference type="ARBA" id="ARBA00001946"/>
    </source>
</evidence>
<dbReference type="CDD" id="cd09638">
    <property type="entry name" value="Cas2_I_II_III"/>
    <property type="match status" value="1"/>
</dbReference>
<comment type="function">
    <text evidence="9">CRISPR (clustered regularly interspaced short palindromic repeat), is an adaptive immune system that provides protection against mobile genetic elements (viruses, transposable elements and conjugative plasmids). CRISPR clusters contain sequences complementary to antecedent mobile elements and target invading nucleic acids. CRISPR clusters are transcribed and processed into CRISPR RNA (crRNA). Functions as a ssRNA-specific endoribonuclease. Involved in the integration of spacer DNA into the CRISPR cassette.</text>
</comment>
<gene>
    <name evidence="9" type="primary">cas2</name>
    <name evidence="10" type="ORF">ASJ35_12055</name>
</gene>
<dbReference type="HAMAP" id="MF_01471">
    <property type="entry name" value="Cas2"/>
    <property type="match status" value="1"/>
</dbReference>
<evidence type="ECO:0000256" key="6">
    <source>
        <dbReference type="ARBA" id="ARBA00022801"/>
    </source>
</evidence>
<dbReference type="AlphaFoldDB" id="A0A0W7TPL8"/>
<comment type="similarity">
    <text evidence="2 9">Belongs to the CRISPR-associated endoribonuclease Cas2 protein family.</text>
</comment>
<evidence type="ECO:0000256" key="3">
    <source>
        <dbReference type="ARBA" id="ARBA00022722"/>
    </source>
</evidence>
<comment type="caution">
    <text evidence="10">The sequence shown here is derived from an EMBL/GenBank/DDBJ whole genome shotgun (WGS) entry which is preliminary data.</text>
</comment>
<dbReference type="GO" id="GO:0004521">
    <property type="term" value="F:RNA endonuclease activity"/>
    <property type="evidence" value="ECO:0007669"/>
    <property type="project" value="InterPro"/>
</dbReference>
<sequence length="102" mass="11656">MRMLVFFDLPVQTKKQRREATAFRNFLIKDGYHMLQYSVYARVCNGNDAVTKHRARLTGQLPANGAVRLLVVTEKQYQSIEILLGPFSPADTSFACEQLTLF</sequence>
<organism evidence="10 11">
    <name type="scientific">Ruthenibacterium lactatiformans</name>
    <dbReference type="NCBI Taxonomy" id="1550024"/>
    <lineage>
        <taxon>Bacteria</taxon>
        <taxon>Bacillati</taxon>
        <taxon>Bacillota</taxon>
        <taxon>Clostridia</taxon>
        <taxon>Eubacteriales</taxon>
        <taxon>Oscillospiraceae</taxon>
        <taxon>Ruthenibacterium</taxon>
    </lineage>
</organism>
<dbReference type="SUPFAM" id="SSF143430">
    <property type="entry name" value="TTP0101/SSO1404-like"/>
    <property type="match status" value="1"/>
</dbReference>
<keyword evidence="5 9" id="KW-0255">Endonuclease</keyword>
<dbReference type="GO" id="GO:0043571">
    <property type="term" value="P:maintenance of CRISPR repeat elements"/>
    <property type="evidence" value="ECO:0007669"/>
    <property type="project" value="UniProtKB-UniRule"/>
</dbReference>
<feature type="binding site" evidence="9">
    <location>
        <position position="8"/>
    </location>
    <ligand>
        <name>Mg(2+)</name>
        <dbReference type="ChEBI" id="CHEBI:18420"/>
        <note>catalytic</note>
    </ligand>
</feature>
<comment type="subunit">
    <text evidence="9">Homodimer, forms a heterotetramer with a Cas1 homodimer.</text>
</comment>
<keyword evidence="4 9" id="KW-0479">Metal-binding</keyword>
<evidence type="ECO:0000256" key="9">
    <source>
        <dbReference type="HAMAP-Rule" id="MF_01471"/>
    </source>
</evidence>
<dbReference type="GO" id="GO:0016787">
    <property type="term" value="F:hydrolase activity"/>
    <property type="evidence" value="ECO:0007669"/>
    <property type="project" value="UniProtKB-KW"/>
</dbReference>
<keyword evidence="6 9" id="KW-0378">Hydrolase</keyword>
<dbReference type="InterPro" id="IPR019199">
    <property type="entry name" value="Virulence_VapD/CRISPR_Cas2"/>
</dbReference>
<dbReference type="NCBIfam" id="TIGR01573">
    <property type="entry name" value="cas2"/>
    <property type="match status" value="1"/>
</dbReference>
<dbReference type="Proteomes" id="UP000053433">
    <property type="component" value="Unassembled WGS sequence"/>
</dbReference>
<dbReference type="EC" id="3.1.-.-" evidence="9"/>
<keyword evidence="7 9" id="KW-0460">Magnesium</keyword>
<evidence type="ECO:0000256" key="5">
    <source>
        <dbReference type="ARBA" id="ARBA00022759"/>
    </source>
</evidence>
<proteinExistence type="inferred from homology"/>
<reference evidence="10 11" key="1">
    <citation type="submission" date="2015-10" db="EMBL/GenBank/DDBJ databases">
        <title>A novel member of the family Ruminococcaceae isolated from human faeces.</title>
        <authorList>
            <person name="Shkoporov A.N."/>
            <person name="Chaplin A.V."/>
            <person name="Motuzova O.V."/>
            <person name="Kafarskaia L.I."/>
            <person name="Efimov B.A."/>
        </authorList>
    </citation>
    <scope>NUCLEOTIDE SEQUENCE [LARGE SCALE GENOMIC DNA]</scope>
    <source>
        <strain evidence="10 11">668</strain>
    </source>
</reference>
<dbReference type="EMBL" id="LMUA01000016">
    <property type="protein sequence ID" value="KUE75771.1"/>
    <property type="molecule type" value="Genomic_DNA"/>
</dbReference>
<keyword evidence="3 9" id="KW-0540">Nuclease</keyword>
<protein>
    <recommendedName>
        <fullName evidence="9">CRISPR-associated endoribonuclease Cas2</fullName>
        <ecNumber evidence="9">3.1.-.-</ecNumber>
    </recommendedName>
</protein>
<dbReference type="InterPro" id="IPR021127">
    <property type="entry name" value="CRISPR_associated_Cas2"/>
</dbReference>
<evidence type="ECO:0000313" key="10">
    <source>
        <dbReference type="EMBL" id="KUE75771.1"/>
    </source>
</evidence>
<comment type="cofactor">
    <cofactor evidence="1 9">
        <name>Mg(2+)</name>
        <dbReference type="ChEBI" id="CHEBI:18420"/>
    </cofactor>
</comment>
<dbReference type="GO" id="GO:0051607">
    <property type="term" value="P:defense response to virus"/>
    <property type="evidence" value="ECO:0007669"/>
    <property type="project" value="UniProtKB-UniRule"/>
</dbReference>